<keyword evidence="2" id="KW-1185">Reference proteome</keyword>
<dbReference type="KEGG" id="mag:amb3649"/>
<protein>
    <submittedName>
        <fullName evidence="1">Uncharacterized protein</fullName>
    </submittedName>
</protein>
<name>Q2W122_PARM1</name>
<organism evidence="1 2">
    <name type="scientific">Paramagnetospirillum magneticum (strain ATCC 700264 / AMB-1)</name>
    <name type="common">Magnetospirillum magneticum</name>
    <dbReference type="NCBI Taxonomy" id="342108"/>
    <lineage>
        <taxon>Bacteria</taxon>
        <taxon>Pseudomonadati</taxon>
        <taxon>Pseudomonadota</taxon>
        <taxon>Alphaproteobacteria</taxon>
        <taxon>Rhodospirillales</taxon>
        <taxon>Magnetospirillaceae</taxon>
        <taxon>Paramagnetospirillum</taxon>
    </lineage>
</organism>
<gene>
    <name evidence="1" type="ordered locus">amb3649</name>
</gene>
<sequence length="145" mass="15848">MAEFLGTEAEEFSPVLYFGTFGKMQRVLYVDAKVADRALDFGVAKQDLHGAQVARLLVDDGRLGAAQRMRSVVLRTQTDPSNPFIDETRILTSADVLGMIDPAGKHEIVKRASSTIEPGKNAVASGFKELELNRPAGFLLNDDRP</sequence>
<dbReference type="AlphaFoldDB" id="Q2W122"/>
<reference evidence="1 2" key="1">
    <citation type="journal article" date="2005" name="DNA Res.">
        <title>Complete genome sequence of the facultative anaerobic magnetotactic bacterium Magnetospirillum sp. strain AMB-1.</title>
        <authorList>
            <person name="Matsunaga T."/>
            <person name="Okamura Y."/>
            <person name="Fukuda Y."/>
            <person name="Wahyudi A.T."/>
            <person name="Murase Y."/>
            <person name="Takeyama H."/>
        </authorList>
    </citation>
    <scope>NUCLEOTIDE SEQUENCE [LARGE SCALE GENOMIC DNA]</scope>
    <source>
        <strain evidence="2">ATCC 700264 / AMB-1</strain>
    </source>
</reference>
<accession>Q2W122</accession>
<dbReference type="HOGENOM" id="CLU_1784532_0_0_5"/>
<dbReference type="EMBL" id="AP007255">
    <property type="protein sequence ID" value="BAE52453.1"/>
    <property type="molecule type" value="Genomic_DNA"/>
</dbReference>
<dbReference type="Proteomes" id="UP000007058">
    <property type="component" value="Chromosome"/>
</dbReference>
<evidence type="ECO:0000313" key="2">
    <source>
        <dbReference type="Proteomes" id="UP000007058"/>
    </source>
</evidence>
<proteinExistence type="predicted"/>
<evidence type="ECO:0000313" key="1">
    <source>
        <dbReference type="EMBL" id="BAE52453.1"/>
    </source>
</evidence>